<dbReference type="PANTHER" id="PTHR32071:SF113">
    <property type="entry name" value="ALGINATE BIOSYNTHESIS TRANSCRIPTIONAL REGULATORY PROTEIN ALGB"/>
    <property type="match status" value="1"/>
</dbReference>
<dbReference type="OrthoDB" id="9802322at2"/>
<dbReference type="Pfam" id="PF02954">
    <property type="entry name" value="HTH_8"/>
    <property type="match status" value="1"/>
</dbReference>
<feature type="domain" description="Sigma-54 factor interaction" evidence="6">
    <location>
        <begin position="195"/>
        <end position="425"/>
    </location>
</feature>
<dbReference type="Gene3D" id="3.40.50.300">
    <property type="entry name" value="P-loop containing nucleotide triphosphate hydrolases"/>
    <property type="match status" value="1"/>
</dbReference>
<accession>A0A5B8Y559</accession>
<proteinExistence type="predicted"/>
<dbReference type="PANTHER" id="PTHR32071">
    <property type="entry name" value="TRANSCRIPTIONAL REGULATORY PROTEIN"/>
    <property type="match status" value="1"/>
</dbReference>
<dbReference type="GO" id="GO:0043565">
    <property type="term" value="F:sequence-specific DNA binding"/>
    <property type="evidence" value="ECO:0007669"/>
    <property type="project" value="InterPro"/>
</dbReference>
<dbReference type="InterPro" id="IPR002078">
    <property type="entry name" value="Sigma_54_int"/>
</dbReference>
<evidence type="ECO:0000313" key="8">
    <source>
        <dbReference type="Proteomes" id="UP000315995"/>
    </source>
</evidence>
<dbReference type="InterPro" id="IPR025662">
    <property type="entry name" value="Sigma_54_int_dom_ATP-bd_1"/>
</dbReference>
<dbReference type="InterPro" id="IPR029016">
    <property type="entry name" value="GAF-like_dom_sf"/>
</dbReference>
<dbReference type="InterPro" id="IPR027417">
    <property type="entry name" value="P-loop_NTPase"/>
</dbReference>
<dbReference type="GO" id="GO:0005524">
    <property type="term" value="F:ATP binding"/>
    <property type="evidence" value="ECO:0007669"/>
    <property type="project" value="UniProtKB-KW"/>
</dbReference>
<dbReference type="EMBL" id="CP041186">
    <property type="protein sequence ID" value="QDG51573.1"/>
    <property type="molecule type" value="Genomic_DNA"/>
</dbReference>
<keyword evidence="4" id="KW-0238">DNA-binding</keyword>
<dbReference type="InterPro" id="IPR058031">
    <property type="entry name" value="AAA_lid_NorR"/>
</dbReference>
<dbReference type="InterPro" id="IPR009057">
    <property type="entry name" value="Homeodomain-like_sf"/>
</dbReference>
<dbReference type="Pfam" id="PF00158">
    <property type="entry name" value="Sigma54_activat"/>
    <property type="match status" value="1"/>
</dbReference>
<organism evidence="7 8">
    <name type="scientific">Persicimonas caeni</name>
    <dbReference type="NCBI Taxonomy" id="2292766"/>
    <lineage>
        <taxon>Bacteria</taxon>
        <taxon>Deltaproteobacteria</taxon>
        <taxon>Bradymonadales</taxon>
        <taxon>Bradymonadaceae</taxon>
        <taxon>Persicimonas</taxon>
    </lineage>
</organism>
<keyword evidence="2" id="KW-0067">ATP-binding</keyword>
<dbReference type="Pfam" id="PF01590">
    <property type="entry name" value="GAF"/>
    <property type="match status" value="1"/>
</dbReference>
<dbReference type="Gene3D" id="1.10.10.60">
    <property type="entry name" value="Homeodomain-like"/>
    <property type="match status" value="1"/>
</dbReference>
<dbReference type="PRINTS" id="PR01590">
    <property type="entry name" value="HTHFIS"/>
</dbReference>
<keyword evidence="1" id="KW-0547">Nucleotide-binding</keyword>
<dbReference type="RefSeq" id="WP_141198053.1">
    <property type="nucleotide sequence ID" value="NZ_CP041186.1"/>
</dbReference>
<dbReference type="AlphaFoldDB" id="A0A4Y6PTL3"/>
<protein>
    <submittedName>
        <fullName evidence="7">Sigma-54-dependent Fis family transcriptional regulator</fullName>
    </submittedName>
</protein>
<keyword evidence="5" id="KW-0804">Transcription</keyword>
<keyword evidence="8" id="KW-1185">Reference proteome</keyword>
<keyword evidence="3" id="KW-0805">Transcription regulation</keyword>
<name>A0A4Y6PTL3_PERCE</name>
<evidence type="ECO:0000256" key="3">
    <source>
        <dbReference type="ARBA" id="ARBA00023015"/>
    </source>
</evidence>
<dbReference type="Gene3D" id="1.10.8.60">
    <property type="match status" value="1"/>
</dbReference>
<dbReference type="SMART" id="SM00382">
    <property type="entry name" value="AAA"/>
    <property type="match status" value="1"/>
</dbReference>
<accession>A0A4Y6PTL3</accession>
<dbReference type="SUPFAM" id="SSF55781">
    <property type="entry name" value="GAF domain-like"/>
    <property type="match status" value="1"/>
</dbReference>
<evidence type="ECO:0000256" key="5">
    <source>
        <dbReference type="ARBA" id="ARBA00023163"/>
    </source>
</evidence>
<dbReference type="GO" id="GO:0006355">
    <property type="term" value="P:regulation of DNA-templated transcription"/>
    <property type="evidence" value="ECO:0007669"/>
    <property type="project" value="InterPro"/>
</dbReference>
<dbReference type="PROSITE" id="PS00676">
    <property type="entry name" value="SIGMA54_INTERACT_2"/>
    <property type="match status" value="1"/>
</dbReference>
<dbReference type="Gene3D" id="3.30.450.40">
    <property type="match status" value="1"/>
</dbReference>
<dbReference type="Proteomes" id="UP000315995">
    <property type="component" value="Chromosome"/>
</dbReference>
<dbReference type="InterPro" id="IPR002197">
    <property type="entry name" value="HTH_Fis"/>
</dbReference>
<evidence type="ECO:0000256" key="2">
    <source>
        <dbReference type="ARBA" id="ARBA00022840"/>
    </source>
</evidence>
<dbReference type="SUPFAM" id="SSF46689">
    <property type="entry name" value="Homeodomain-like"/>
    <property type="match status" value="1"/>
</dbReference>
<gene>
    <name evidence="7" type="ORF">FIV42_12695</name>
</gene>
<dbReference type="PROSITE" id="PS50045">
    <property type="entry name" value="SIGMA54_INTERACT_4"/>
    <property type="match status" value="1"/>
</dbReference>
<dbReference type="InterPro" id="IPR025943">
    <property type="entry name" value="Sigma_54_int_dom_ATP-bd_2"/>
</dbReference>
<dbReference type="FunFam" id="3.40.50.300:FF:000006">
    <property type="entry name" value="DNA-binding transcriptional regulator NtrC"/>
    <property type="match status" value="1"/>
</dbReference>
<dbReference type="InterPro" id="IPR025944">
    <property type="entry name" value="Sigma_54_int_dom_CS"/>
</dbReference>
<dbReference type="InterPro" id="IPR003593">
    <property type="entry name" value="AAA+_ATPase"/>
</dbReference>
<dbReference type="PROSITE" id="PS00675">
    <property type="entry name" value="SIGMA54_INTERACT_1"/>
    <property type="match status" value="1"/>
</dbReference>
<evidence type="ECO:0000259" key="6">
    <source>
        <dbReference type="PROSITE" id="PS50045"/>
    </source>
</evidence>
<reference evidence="7 8" key="1">
    <citation type="submission" date="2019-06" db="EMBL/GenBank/DDBJ databases">
        <title>Persicimonas caeni gen. nov., sp. nov., a predatory bacterium isolated from solar saltern.</title>
        <authorList>
            <person name="Wang S."/>
        </authorList>
    </citation>
    <scope>NUCLEOTIDE SEQUENCE [LARGE SCALE GENOMIC DNA]</scope>
    <source>
        <strain evidence="7 8">YN101</strain>
    </source>
</reference>
<dbReference type="Pfam" id="PF25601">
    <property type="entry name" value="AAA_lid_14"/>
    <property type="match status" value="1"/>
</dbReference>
<dbReference type="SMART" id="SM00065">
    <property type="entry name" value="GAF"/>
    <property type="match status" value="1"/>
</dbReference>
<dbReference type="CDD" id="cd00009">
    <property type="entry name" value="AAA"/>
    <property type="match status" value="1"/>
</dbReference>
<evidence type="ECO:0000256" key="1">
    <source>
        <dbReference type="ARBA" id="ARBA00022741"/>
    </source>
</evidence>
<evidence type="ECO:0000313" key="7">
    <source>
        <dbReference type="EMBL" id="QDG51573.1"/>
    </source>
</evidence>
<evidence type="ECO:0000256" key="4">
    <source>
        <dbReference type="ARBA" id="ARBA00023125"/>
    </source>
</evidence>
<dbReference type="SUPFAM" id="SSF52540">
    <property type="entry name" value="P-loop containing nucleoside triphosphate hydrolases"/>
    <property type="match status" value="1"/>
</dbReference>
<dbReference type="InterPro" id="IPR003018">
    <property type="entry name" value="GAF"/>
</dbReference>
<dbReference type="PROSITE" id="PS00688">
    <property type="entry name" value="SIGMA54_INTERACT_3"/>
    <property type="match status" value="1"/>
</dbReference>
<sequence length="510" mass="56298">MADNRHLLLLSLGELITQEISAAQLVERIVDLVVKLLEADRGTIYLLDEGHGELVSVAAHLPEIDELRVPLSEGVAGHVASTGEVVNLPSARHDARFWEAIDQRTGYQTESMLAAPLWDARRRLIGVVQLLNSKRGRFSEADAATLADVAEQAAALIEQTTLRHELGWASTLVEGSEELADEAPQLVLGESFNRIVGQGPAMRGVLRDVQRVAPTDATVLLRGESGTGKSLIARALHYNSPRRDGPFVAVDCTTLPETLIENELFGHEKGAYTGADATKRGRVELADGGTLFLDEIGDLSPVLQAKLLNLLQEKTFRRVGGNDLLRADIRILAATNRDLEASVEEGHFREDLYYRLRVVQIEMPPLRQRGRQDLMQLVDHFVEAAAKRHGRRVDRITEEAMAMLLGYGWPGNVRELENCLESAVIFSDGEISPSTLPLPQQGRTRKIRALGSQTDAPPDRFVDEPSLAELEARYIAWLLGEYDGNRSACARVLGIGRNTLLRKIREYGLE</sequence>